<sequence length="1143" mass="128250">MPQEKGYRKISNVENKEEVKEVSFLSTLLFQWMNSVFKTGSERPLDQDDFLSLSEENSARSSTDKLQESWNKERDKCKKKGKRPKLWKSVLRMMTVNDLLVVVFGNALHAAYHLLSPLLLGYLVSKLMSATTEENFPLYVCALILFFNAVIGTLGIHHMGYRTELYGIRVSSALRGLVYRKTLLVSKEKLLNFTTGRVFGLISNDVKRMEEETALFFLRFPFFVLENVLVVIVLGYLIGWQAVLAAIFLCFTVPYLAGLSYCSAAVRLRIAAASDQRISLMSQVVGGIRAIKAHAWEDEYRERIRDTRRLEISAIHKKNILQSTVDGLMCSVSAMATLVSVFTMVLTGQALNPVNIFVLLSYVSVLRRNINVGLANTFFLVYEAYVSLNRIEDFLLLETLPQSSSEVREESRGDPKISLVKPEKKDQDFIGTESKDFIGTLSLRVLNLTYKGTDREHEYILQDIEFVTASKSLTLITGPVGSGKSTLLATIAGEITPTSGTVTSQAVAGLSLVYIIQSVAVVQYAVRKVSDVENYMTSVERVNTYTKLDSEPGYKVERLPPAQWPNEGGITFTDVSLTYYPGGPRVLREINLGIKGRAKMGVAGRTGAGKSSFVAALMRMPDADGEIKIDNIPIKEINIKAARRCISVLGQNPVLVSGSLRRNLDVLGQYEDVDLWRVLEDVQLKYLVEGLDGQLEYKLLEHGANISVGERQLICLARVLLHRSRIIILDEPTAHVDPETEQTIWKVVRDKLKDSTVITVAHRLNTIKDCEMILVLKDGEVYGSNKLDSLINKKENTRHVPIPLKDELKNKIEELESMGVIAKVTKPTPWISNMVAMRKPNKLRLCLDPLHLNKGIVRNHYPTPTVEDIAPMLTKAKVFSVGDAKDGFLQVVLDEPSSYLTTFWTPFGRYRWLRMPFGIKSAPEEFKRRLDECLEGLENIAVIHDDIDIFGSGDNTEEATTSRDVAFKALLDRYRERGLKLNKKKLRFKLKKVAYTGHILGSKGLQADPEMIQAIQNMPRPTDVHGVQRLIGVVTHLSKFLPLLSTVCQPLRLLTDSNSVFDWLPHHEDAFVGIKELITQAPVLRYFDVSKEVTIECDSSNVGLRAALTQGGTNSCLCFSRINQNRNELCANRKGMFSNCICC</sequence>
<dbReference type="OrthoDB" id="10339401at2759"/>
<dbReference type="InterPro" id="IPR003593">
    <property type="entry name" value="AAA+_ATPase"/>
</dbReference>
<dbReference type="InterPro" id="IPR011527">
    <property type="entry name" value="ABC1_TM_dom"/>
</dbReference>
<evidence type="ECO:0000259" key="10">
    <source>
        <dbReference type="PROSITE" id="PS50893"/>
    </source>
</evidence>
<dbReference type="InterPro" id="IPR003439">
    <property type="entry name" value="ABC_transporter-like_ATP-bd"/>
</dbReference>
<keyword evidence="4 9" id="KW-0812">Transmembrane</keyword>
<dbReference type="PROSITE" id="PS50929">
    <property type="entry name" value="ABC_TM1F"/>
    <property type="match status" value="1"/>
</dbReference>
<feature type="transmembrane region" description="Helical" evidence="9">
    <location>
        <begin position="216"/>
        <end position="238"/>
    </location>
</feature>
<evidence type="ECO:0000256" key="5">
    <source>
        <dbReference type="ARBA" id="ARBA00022741"/>
    </source>
</evidence>
<protein>
    <submittedName>
        <fullName evidence="12">Multidrug resistance-associated protein 4</fullName>
    </submittedName>
</protein>
<dbReference type="SUPFAM" id="SSF90123">
    <property type="entry name" value="ABC transporter transmembrane region"/>
    <property type="match status" value="1"/>
</dbReference>
<feature type="transmembrane region" description="Helical" evidence="9">
    <location>
        <begin position="327"/>
        <end position="346"/>
    </location>
</feature>
<feature type="transmembrane region" description="Helical" evidence="9">
    <location>
        <begin position="136"/>
        <end position="156"/>
    </location>
</feature>
<dbReference type="Gene3D" id="3.40.50.300">
    <property type="entry name" value="P-loop containing nucleotide triphosphate hydrolases"/>
    <property type="match status" value="2"/>
</dbReference>
<dbReference type="EMBL" id="LSMT01000076">
    <property type="protein sequence ID" value="PFX28850.1"/>
    <property type="molecule type" value="Genomic_DNA"/>
</dbReference>
<dbReference type="CDD" id="cd18579">
    <property type="entry name" value="ABC_6TM_ABCC_D1"/>
    <property type="match status" value="1"/>
</dbReference>
<evidence type="ECO:0000256" key="3">
    <source>
        <dbReference type="ARBA" id="ARBA00022448"/>
    </source>
</evidence>
<keyword evidence="8 9" id="KW-0472">Membrane</keyword>
<dbReference type="InterPro" id="IPR036640">
    <property type="entry name" value="ABC1_TM_sf"/>
</dbReference>
<dbReference type="SUPFAM" id="SSF52540">
    <property type="entry name" value="P-loop containing nucleoside triphosphate hydrolases"/>
    <property type="match status" value="2"/>
</dbReference>
<dbReference type="PANTHER" id="PTHR24223:SF456">
    <property type="entry name" value="MULTIDRUG RESISTANCE-ASSOCIATED PROTEIN LETHAL(2)03659"/>
    <property type="match status" value="1"/>
</dbReference>
<dbReference type="InterPro" id="IPR017871">
    <property type="entry name" value="ABC_transporter-like_CS"/>
</dbReference>
<comment type="similarity">
    <text evidence="2">Belongs to the ABC transporter superfamily. ABCC family. Conjugate transporter (TC 3.A.1.208) subfamily.</text>
</comment>
<evidence type="ECO:0000256" key="4">
    <source>
        <dbReference type="ARBA" id="ARBA00022692"/>
    </source>
</evidence>
<dbReference type="SMART" id="SM00382">
    <property type="entry name" value="AAA"/>
    <property type="match status" value="1"/>
</dbReference>
<keyword evidence="5" id="KW-0547">Nucleotide-binding</keyword>
<keyword evidence="6" id="KW-0067">ATP-binding</keyword>
<dbReference type="CDD" id="cd03244">
    <property type="entry name" value="ABCC_MRP_domain2"/>
    <property type="match status" value="1"/>
</dbReference>
<keyword evidence="13" id="KW-1185">Reference proteome</keyword>
<dbReference type="InterPro" id="IPR041577">
    <property type="entry name" value="RT_RNaseH_2"/>
</dbReference>
<dbReference type="CDD" id="cd01647">
    <property type="entry name" value="RT_LTR"/>
    <property type="match status" value="1"/>
</dbReference>
<proteinExistence type="inferred from homology"/>
<dbReference type="GO" id="GO:0016020">
    <property type="term" value="C:membrane"/>
    <property type="evidence" value="ECO:0007669"/>
    <property type="project" value="UniProtKB-SubCell"/>
</dbReference>
<feature type="domain" description="ABC transmembrane type-1" evidence="11">
    <location>
        <begin position="100"/>
        <end position="371"/>
    </location>
</feature>
<dbReference type="InterPro" id="IPR000477">
    <property type="entry name" value="RT_dom"/>
</dbReference>
<dbReference type="PROSITE" id="PS50893">
    <property type="entry name" value="ABC_TRANSPORTER_2"/>
    <property type="match status" value="1"/>
</dbReference>
<feature type="transmembrane region" description="Helical" evidence="9">
    <location>
        <begin position="244"/>
        <end position="268"/>
    </location>
</feature>
<evidence type="ECO:0000313" key="13">
    <source>
        <dbReference type="Proteomes" id="UP000225706"/>
    </source>
</evidence>
<feature type="domain" description="ABC transporter" evidence="10">
    <location>
        <begin position="443"/>
        <end position="803"/>
    </location>
</feature>
<dbReference type="Proteomes" id="UP000225706">
    <property type="component" value="Unassembled WGS sequence"/>
</dbReference>
<evidence type="ECO:0000256" key="1">
    <source>
        <dbReference type="ARBA" id="ARBA00004141"/>
    </source>
</evidence>
<dbReference type="GO" id="GO:0140359">
    <property type="term" value="F:ABC-type transporter activity"/>
    <property type="evidence" value="ECO:0007669"/>
    <property type="project" value="InterPro"/>
</dbReference>
<organism evidence="12 13">
    <name type="scientific">Stylophora pistillata</name>
    <name type="common">Smooth cauliflower coral</name>
    <dbReference type="NCBI Taxonomy" id="50429"/>
    <lineage>
        <taxon>Eukaryota</taxon>
        <taxon>Metazoa</taxon>
        <taxon>Cnidaria</taxon>
        <taxon>Anthozoa</taxon>
        <taxon>Hexacorallia</taxon>
        <taxon>Scleractinia</taxon>
        <taxon>Astrocoeniina</taxon>
        <taxon>Pocilloporidae</taxon>
        <taxon>Stylophora</taxon>
    </lineage>
</organism>
<dbReference type="InterPro" id="IPR043128">
    <property type="entry name" value="Rev_trsase/Diguanyl_cyclase"/>
</dbReference>
<dbReference type="InterPro" id="IPR044746">
    <property type="entry name" value="ABCC_6TM_D1"/>
</dbReference>
<dbReference type="InterPro" id="IPR027417">
    <property type="entry name" value="P-loop_NTPase"/>
</dbReference>
<evidence type="ECO:0000256" key="2">
    <source>
        <dbReference type="ARBA" id="ARBA00009726"/>
    </source>
</evidence>
<comment type="subcellular location">
    <subcellularLocation>
        <location evidence="1">Membrane</location>
        <topology evidence="1">Multi-pass membrane protein</topology>
    </subcellularLocation>
</comment>
<evidence type="ECO:0000313" key="12">
    <source>
        <dbReference type="EMBL" id="PFX28850.1"/>
    </source>
</evidence>
<dbReference type="InterPro" id="IPR043502">
    <property type="entry name" value="DNA/RNA_pol_sf"/>
</dbReference>
<dbReference type="Pfam" id="PF00005">
    <property type="entry name" value="ABC_tran"/>
    <property type="match status" value="2"/>
</dbReference>
<dbReference type="InterPro" id="IPR050173">
    <property type="entry name" value="ABC_transporter_C-like"/>
</dbReference>
<accession>A0A2B4SIZ5</accession>
<dbReference type="PANTHER" id="PTHR24223">
    <property type="entry name" value="ATP-BINDING CASSETTE SUB-FAMILY C"/>
    <property type="match status" value="1"/>
</dbReference>
<evidence type="ECO:0000256" key="6">
    <source>
        <dbReference type="ARBA" id="ARBA00022840"/>
    </source>
</evidence>
<dbReference type="Gene3D" id="1.20.1560.10">
    <property type="entry name" value="ABC transporter type 1, transmembrane domain"/>
    <property type="match status" value="1"/>
</dbReference>
<dbReference type="Pfam" id="PF17919">
    <property type="entry name" value="RT_RNaseH_2"/>
    <property type="match status" value="1"/>
</dbReference>
<dbReference type="Pfam" id="PF00078">
    <property type="entry name" value="RVT_1"/>
    <property type="match status" value="1"/>
</dbReference>
<dbReference type="FunFam" id="3.40.50.300:FF:000163">
    <property type="entry name" value="Multidrug resistance-associated protein member 4"/>
    <property type="match status" value="1"/>
</dbReference>
<dbReference type="SUPFAM" id="SSF56672">
    <property type="entry name" value="DNA/RNA polymerases"/>
    <property type="match status" value="1"/>
</dbReference>
<evidence type="ECO:0000259" key="11">
    <source>
        <dbReference type="PROSITE" id="PS50929"/>
    </source>
</evidence>
<dbReference type="GO" id="GO:0005524">
    <property type="term" value="F:ATP binding"/>
    <property type="evidence" value="ECO:0007669"/>
    <property type="project" value="UniProtKB-KW"/>
</dbReference>
<comment type="caution">
    <text evidence="12">The sequence shown here is derived from an EMBL/GenBank/DDBJ whole genome shotgun (WGS) entry which is preliminary data.</text>
</comment>
<keyword evidence="3" id="KW-0813">Transport</keyword>
<dbReference type="Pfam" id="PF00664">
    <property type="entry name" value="ABC_membrane"/>
    <property type="match status" value="1"/>
</dbReference>
<dbReference type="Gene3D" id="3.30.70.270">
    <property type="match status" value="2"/>
</dbReference>
<evidence type="ECO:0000256" key="9">
    <source>
        <dbReference type="SAM" id="Phobius"/>
    </source>
</evidence>
<dbReference type="FunFam" id="3.30.70.270:FF:000063">
    <property type="entry name" value="Zinc knuckle domaincontaining protein"/>
    <property type="match status" value="1"/>
</dbReference>
<dbReference type="AlphaFoldDB" id="A0A2B4SIZ5"/>
<feature type="transmembrane region" description="Helical" evidence="9">
    <location>
        <begin position="99"/>
        <end position="124"/>
    </location>
</feature>
<dbReference type="GO" id="GO:0016887">
    <property type="term" value="F:ATP hydrolysis activity"/>
    <property type="evidence" value="ECO:0007669"/>
    <property type="project" value="InterPro"/>
</dbReference>
<keyword evidence="7 9" id="KW-1133">Transmembrane helix</keyword>
<evidence type="ECO:0000256" key="8">
    <source>
        <dbReference type="ARBA" id="ARBA00023136"/>
    </source>
</evidence>
<name>A0A2B4SIZ5_STYPI</name>
<dbReference type="PROSITE" id="PS00211">
    <property type="entry name" value="ABC_TRANSPORTER_1"/>
    <property type="match status" value="1"/>
</dbReference>
<reference evidence="13" key="1">
    <citation type="journal article" date="2017" name="bioRxiv">
        <title>Comparative analysis of the genomes of Stylophora pistillata and Acropora digitifera provides evidence for extensive differences between species of corals.</title>
        <authorList>
            <person name="Voolstra C.R."/>
            <person name="Li Y."/>
            <person name="Liew Y.J."/>
            <person name="Baumgarten S."/>
            <person name="Zoccola D."/>
            <person name="Flot J.-F."/>
            <person name="Tambutte S."/>
            <person name="Allemand D."/>
            <person name="Aranda M."/>
        </authorList>
    </citation>
    <scope>NUCLEOTIDE SEQUENCE [LARGE SCALE GENOMIC DNA]</scope>
</reference>
<evidence type="ECO:0000256" key="7">
    <source>
        <dbReference type="ARBA" id="ARBA00022989"/>
    </source>
</evidence>
<dbReference type="Gene3D" id="3.10.10.10">
    <property type="entry name" value="HIV Type 1 Reverse Transcriptase, subunit A, domain 1"/>
    <property type="match status" value="1"/>
</dbReference>
<gene>
    <name evidence="12" type="primary">ABCC4</name>
    <name evidence="12" type="ORF">AWC38_SpisGene6454</name>
</gene>